<sequence>MEAEKKSCSITIKDDHDDHKDSSEEQELSLSIEKLNLVVPKKKKLLVMNLNGFLLHRFIHRHILRDGRYVPNPILGSRRADSISGNFLRKHNIDGALDLAIGEESKNKLLFVWNQDQCRQTNTASKESNEKPIYFKELQKVWEKVEKGGPYSASNTLMIGDKPYKAYLNPENTAIFAKSYDPEDKEDNALDPNGELCEYLKGVAEAEDVQSYVKNNEFGIPEITEDNSEWFFYFRVLFGELMV</sequence>
<proteinExistence type="predicted"/>
<evidence type="ECO:0000313" key="2">
    <source>
        <dbReference type="Proteomes" id="UP001177021"/>
    </source>
</evidence>
<name>A0ACB0IKC4_TRIPR</name>
<accession>A0ACB0IKC4</accession>
<keyword evidence="2" id="KW-1185">Reference proteome</keyword>
<reference evidence="1" key="1">
    <citation type="submission" date="2023-10" db="EMBL/GenBank/DDBJ databases">
        <authorList>
            <person name="Rodriguez Cubillos JULIANA M."/>
            <person name="De Vega J."/>
        </authorList>
    </citation>
    <scope>NUCLEOTIDE SEQUENCE</scope>
</reference>
<protein>
    <submittedName>
        <fullName evidence="1">Uncharacterized protein</fullName>
    </submittedName>
</protein>
<gene>
    <name evidence="1" type="ORF">MILVUS5_LOCUS3745</name>
</gene>
<evidence type="ECO:0000313" key="1">
    <source>
        <dbReference type="EMBL" id="CAJ2632439.1"/>
    </source>
</evidence>
<organism evidence="1 2">
    <name type="scientific">Trifolium pratense</name>
    <name type="common">Red clover</name>
    <dbReference type="NCBI Taxonomy" id="57577"/>
    <lineage>
        <taxon>Eukaryota</taxon>
        <taxon>Viridiplantae</taxon>
        <taxon>Streptophyta</taxon>
        <taxon>Embryophyta</taxon>
        <taxon>Tracheophyta</taxon>
        <taxon>Spermatophyta</taxon>
        <taxon>Magnoliopsida</taxon>
        <taxon>eudicotyledons</taxon>
        <taxon>Gunneridae</taxon>
        <taxon>Pentapetalae</taxon>
        <taxon>rosids</taxon>
        <taxon>fabids</taxon>
        <taxon>Fabales</taxon>
        <taxon>Fabaceae</taxon>
        <taxon>Papilionoideae</taxon>
        <taxon>50 kb inversion clade</taxon>
        <taxon>NPAAA clade</taxon>
        <taxon>Hologalegina</taxon>
        <taxon>IRL clade</taxon>
        <taxon>Trifolieae</taxon>
        <taxon>Trifolium</taxon>
    </lineage>
</organism>
<dbReference type="EMBL" id="CASHSV030000001">
    <property type="protein sequence ID" value="CAJ2632439.1"/>
    <property type="molecule type" value="Genomic_DNA"/>
</dbReference>
<dbReference type="Proteomes" id="UP001177021">
    <property type="component" value="Unassembled WGS sequence"/>
</dbReference>
<comment type="caution">
    <text evidence="1">The sequence shown here is derived from an EMBL/GenBank/DDBJ whole genome shotgun (WGS) entry which is preliminary data.</text>
</comment>